<proteinExistence type="predicted"/>
<dbReference type="RefSeq" id="WP_377577264.1">
    <property type="nucleotide sequence ID" value="NZ_JBHTKA010000001.1"/>
</dbReference>
<evidence type="ECO:0000259" key="4">
    <source>
        <dbReference type="Pfam" id="PF13559"/>
    </source>
</evidence>
<feature type="signal peptide" evidence="3">
    <location>
        <begin position="1"/>
        <end position="20"/>
    </location>
</feature>
<evidence type="ECO:0000256" key="2">
    <source>
        <dbReference type="SAM" id="Phobius"/>
    </source>
</evidence>
<sequence length="282" mass="32894">MKYIVSLFILLFCSCTVVVAQDADSVVYREAEPGEQEYMVDTTVANNEYNYDEYSDEESTEVPHTLKSPDELSQTKQYQEEKLNVKKFDEKEWKKIIGDTDYNEEPPKPEEEQKSDPREPMSFGNWNSDILRVMAYVCIIGVILFILYAVTKNIKPGSPKLKTSVEIDSSAHVENIEDLDVNSLLRKTIADGNFRLAVRLYFLGLLKELNEQGIILWKKDKTNHDYLSELSIKDFHYDEVRRLTLAYEQVWYGEHRLTTESYQQLFAEFENLHQKLNTQKAS</sequence>
<feature type="compositionally biased region" description="Basic and acidic residues" evidence="1">
    <location>
        <begin position="105"/>
        <end position="119"/>
    </location>
</feature>
<keyword evidence="2" id="KW-1133">Transmembrane helix</keyword>
<comment type="caution">
    <text evidence="5">The sequence shown here is derived from an EMBL/GenBank/DDBJ whole genome shotgun (WGS) entry which is preliminary data.</text>
</comment>
<feature type="region of interest" description="Disordered" evidence="1">
    <location>
        <begin position="98"/>
        <end position="121"/>
    </location>
</feature>
<dbReference type="EMBL" id="JBHTKA010000001">
    <property type="protein sequence ID" value="MFD0999215.1"/>
    <property type="molecule type" value="Genomic_DNA"/>
</dbReference>
<evidence type="ECO:0000256" key="3">
    <source>
        <dbReference type="SAM" id="SignalP"/>
    </source>
</evidence>
<organism evidence="5 6">
    <name type="scientific">Ohtaekwangia kribbensis</name>
    <dbReference type="NCBI Taxonomy" id="688913"/>
    <lineage>
        <taxon>Bacteria</taxon>
        <taxon>Pseudomonadati</taxon>
        <taxon>Bacteroidota</taxon>
        <taxon>Cytophagia</taxon>
        <taxon>Cytophagales</taxon>
        <taxon>Fulvivirgaceae</taxon>
        <taxon>Ohtaekwangia</taxon>
    </lineage>
</organism>
<reference evidence="6" key="1">
    <citation type="journal article" date="2019" name="Int. J. Syst. Evol. Microbiol.">
        <title>The Global Catalogue of Microorganisms (GCM) 10K type strain sequencing project: providing services to taxonomists for standard genome sequencing and annotation.</title>
        <authorList>
            <consortium name="The Broad Institute Genomics Platform"/>
            <consortium name="The Broad Institute Genome Sequencing Center for Infectious Disease"/>
            <person name="Wu L."/>
            <person name="Ma J."/>
        </authorList>
    </citation>
    <scope>NUCLEOTIDE SEQUENCE [LARGE SCALE GENOMIC DNA]</scope>
    <source>
        <strain evidence="6">CCUG 58938</strain>
    </source>
</reference>
<feature type="region of interest" description="Disordered" evidence="1">
    <location>
        <begin position="53"/>
        <end position="75"/>
    </location>
</feature>
<dbReference type="Proteomes" id="UP001597112">
    <property type="component" value="Unassembled WGS sequence"/>
</dbReference>
<evidence type="ECO:0000256" key="1">
    <source>
        <dbReference type="SAM" id="MobiDB-lite"/>
    </source>
</evidence>
<evidence type="ECO:0000313" key="5">
    <source>
        <dbReference type="EMBL" id="MFD0999215.1"/>
    </source>
</evidence>
<keyword evidence="2" id="KW-0472">Membrane</keyword>
<dbReference type="Pfam" id="PF13559">
    <property type="entry name" value="DUF4129"/>
    <property type="match status" value="1"/>
</dbReference>
<protein>
    <submittedName>
        <fullName evidence="5">DUF4129 domain-containing protein</fullName>
    </submittedName>
</protein>
<dbReference type="PROSITE" id="PS51257">
    <property type="entry name" value="PROKAR_LIPOPROTEIN"/>
    <property type="match status" value="1"/>
</dbReference>
<feature type="domain" description="Protein-glutamine gamma-glutamyltransferase-like C-terminal" evidence="4">
    <location>
        <begin position="203"/>
        <end position="268"/>
    </location>
</feature>
<keyword evidence="6" id="KW-1185">Reference proteome</keyword>
<keyword evidence="2" id="KW-0812">Transmembrane</keyword>
<feature type="chain" id="PRO_5045261071" evidence="3">
    <location>
        <begin position="21"/>
        <end position="282"/>
    </location>
</feature>
<keyword evidence="3" id="KW-0732">Signal</keyword>
<dbReference type="InterPro" id="IPR025403">
    <property type="entry name" value="TgpA-like_C"/>
</dbReference>
<name>A0ABW3JZR2_9BACT</name>
<evidence type="ECO:0000313" key="6">
    <source>
        <dbReference type="Proteomes" id="UP001597112"/>
    </source>
</evidence>
<feature type="transmembrane region" description="Helical" evidence="2">
    <location>
        <begin position="130"/>
        <end position="150"/>
    </location>
</feature>
<gene>
    <name evidence="5" type="ORF">ACFQ21_07850</name>
</gene>
<accession>A0ABW3JZR2</accession>